<dbReference type="Pfam" id="PF12833">
    <property type="entry name" value="HTH_18"/>
    <property type="match status" value="1"/>
</dbReference>
<dbReference type="RefSeq" id="WP_188887226.1">
    <property type="nucleotide sequence ID" value="NZ_BMHY01000001.1"/>
</dbReference>
<dbReference type="SUPFAM" id="SSF52172">
    <property type="entry name" value="CheY-like"/>
    <property type="match status" value="1"/>
</dbReference>
<sequence length="542" mass="63123">MLKLLIVEDEATFRESILTMIDWESEGIRVLGTASNGRIALEMMEKEQPDILLTDIRMPQMSGLALIEEVSRRGWDLVPVLLTGYSEFEYAQQAIKLGVLDYILKPCNPKQVREAIMRAKLKIIYSRSQHQQVDRLERQWNANVRAIKEDRLMKWLRSVKPLDPGKMAAEIKEYGIQLADKPALVIVFRFDKKALNALSYTEEDLPLLRYAASNIMEETIGERFAGHHELLTLEEQFVLIANVPDGLKLEDFHDGLEPIQRNLSQFLKVSISIGVGGKHPLTQLHVSYREAEDALSRRFFHGSQGVFMTTETEHSEPDASRRMKFQEDFADFELRIRESLEASNYSDFVIEVEEWLNAFKEQELSIQRIHLHSYAFINALIKEIKTANGEQAKEAVEQMESFAVQVQRQETFEELSTLLTVVIQRFVEFRRMKKLPHKTIQHVLNMIEEKYMTNLTLKSIAEDVFISQSHLSTLFRHEMGINFLDYLHQYRIEKAKLLFKQEQGKVYTVAKQVGYYDEAHFVRFFKKWTGMLPSQYKKQNGF</sequence>
<keyword evidence="5" id="KW-0805">Transcription regulation</keyword>
<dbReference type="GO" id="GO:0043565">
    <property type="term" value="F:sequence-specific DNA binding"/>
    <property type="evidence" value="ECO:0007669"/>
    <property type="project" value="InterPro"/>
</dbReference>
<dbReference type="PROSITE" id="PS50110">
    <property type="entry name" value="RESPONSE_REGULATORY"/>
    <property type="match status" value="1"/>
</dbReference>
<dbReference type="Proteomes" id="UP000600247">
    <property type="component" value="Unassembled WGS sequence"/>
</dbReference>
<evidence type="ECO:0000259" key="10">
    <source>
        <dbReference type="PROSITE" id="PS50110"/>
    </source>
</evidence>
<organism evidence="11 12">
    <name type="scientific">Paenibacillus radicis</name>
    <name type="common">ex Gao et al. 2016</name>
    <dbReference type="NCBI Taxonomy" id="1737354"/>
    <lineage>
        <taxon>Bacteria</taxon>
        <taxon>Bacillati</taxon>
        <taxon>Bacillota</taxon>
        <taxon>Bacilli</taxon>
        <taxon>Bacillales</taxon>
        <taxon>Paenibacillaceae</taxon>
        <taxon>Paenibacillus</taxon>
    </lineage>
</organism>
<protein>
    <submittedName>
        <fullName evidence="11">DNA-binding response regulator</fullName>
    </submittedName>
</protein>
<dbReference type="SMART" id="SM00448">
    <property type="entry name" value="REC"/>
    <property type="match status" value="1"/>
</dbReference>
<dbReference type="CDD" id="cd17536">
    <property type="entry name" value="REC_YesN-like"/>
    <property type="match status" value="1"/>
</dbReference>
<dbReference type="PANTHER" id="PTHR42713:SF3">
    <property type="entry name" value="TRANSCRIPTIONAL REGULATORY PROTEIN HPTR"/>
    <property type="match status" value="1"/>
</dbReference>
<evidence type="ECO:0000259" key="9">
    <source>
        <dbReference type="PROSITE" id="PS01124"/>
    </source>
</evidence>
<dbReference type="InterPro" id="IPR041522">
    <property type="entry name" value="CdaR_GGDEF"/>
</dbReference>
<dbReference type="InterPro" id="IPR018060">
    <property type="entry name" value="HTH_AraC"/>
</dbReference>
<evidence type="ECO:0000313" key="12">
    <source>
        <dbReference type="Proteomes" id="UP000600247"/>
    </source>
</evidence>
<name>A0A917GR47_9BACL</name>
<feature type="modified residue" description="4-aspartylphosphate" evidence="8">
    <location>
        <position position="55"/>
    </location>
</feature>
<dbReference type="AlphaFoldDB" id="A0A917GR47"/>
<evidence type="ECO:0000256" key="8">
    <source>
        <dbReference type="PROSITE-ProRule" id="PRU00169"/>
    </source>
</evidence>
<evidence type="ECO:0000256" key="1">
    <source>
        <dbReference type="ARBA" id="ARBA00004496"/>
    </source>
</evidence>
<dbReference type="Pfam" id="PF00072">
    <property type="entry name" value="Response_reg"/>
    <property type="match status" value="1"/>
</dbReference>
<evidence type="ECO:0000256" key="2">
    <source>
        <dbReference type="ARBA" id="ARBA00022490"/>
    </source>
</evidence>
<comment type="subcellular location">
    <subcellularLocation>
        <location evidence="1">Cytoplasm</location>
    </subcellularLocation>
</comment>
<evidence type="ECO:0000256" key="3">
    <source>
        <dbReference type="ARBA" id="ARBA00022553"/>
    </source>
</evidence>
<dbReference type="SUPFAM" id="SSF46689">
    <property type="entry name" value="Homeodomain-like"/>
    <property type="match status" value="2"/>
</dbReference>
<dbReference type="PROSITE" id="PS01124">
    <property type="entry name" value="HTH_ARAC_FAMILY_2"/>
    <property type="match status" value="1"/>
</dbReference>
<keyword evidence="12" id="KW-1185">Reference proteome</keyword>
<evidence type="ECO:0000313" key="11">
    <source>
        <dbReference type="EMBL" id="GGG54128.1"/>
    </source>
</evidence>
<dbReference type="Pfam" id="PF17853">
    <property type="entry name" value="GGDEF_2"/>
    <property type="match status" value="1"/>
</dbReference>
<dbReference type="InterPro" id="IPR051552">
    <property type="entry name" value="HptR"/>
</dbReference>
<reference evidence="11 12" key="1">
    <citation type="journal article" date="2014" name="Int. J. Syst. Evol. Microbiol.">
        <title>Complete genome sequence of Corynebacterium casei LMG S-19264T (=DSM 44701T), isolated from a smear-ripened cheese.</title>
        <authorList>
            <consortium name="US DOE Joint Genome Institute (JGI-PGF)"/>
            <person name="Walter F."/>
            <person name="Albersmeier A."/>
            <person name="Kalinowski J."/>
            <person name="Ruckert C."/>
        </authorList>
    </citation>
    <scope>NUCLEOTIDE SEQUENCE [LARGE SCALE GENOMIC DNA]</scope>
    <source>
        <strain evidence="11 12">CGMCC 1.15286</strain>
    </source>
</reference>
<dbReference type="Gene3D" id="3.40.50.2300">
    <property type="match status" value="1"/>
</dbReference>
<dbReference type="PANTHER" id="PTHR42713">
    <property type="entry name" value="HISTIDINE KINASE-RELATED"/>
    <property type="match status" value="1"/>
</dbReference>
<proteinExistence type="predicted"/>
<dbReference type="EMBL" id="BMHY01000001">
    <property type="protein sequence ID" value="GGG54128.1"/>
    <property type="molecule type" value="Genomic_DNA"/>
</dbReference>
<dbReference type="GO" id="GO:0000160">
    <property type="term" value="P:phosphorelay signal transduction system"/>
    <property type="evidence" value="ECO:0007669"/>
    <property type="project" value="UniProtKB-KW"/>
</dbReference>
<evidence type="ECO:0000256" key="7">
    <source>
        <dbReference type="ARBA" id="ARBA00023163"/>
    </source>
</evidence>
<evidence type="ECO:0000256" key="6">
    <source>
        <dbReference type="ARBA" id="ARBA00023125"/>
    </source>
</evidence>
<accession>A0A917GR47</accession>
<feature type="domain" description="Response regulatory" evidence="10">
    <location>
        <begin position="3"/>
        <end position="120"/>
    </location>
</feature>
<keyword evidence="7" id="KW-0804">Transcription</keyword>
<dbReference type="GO" id="GO:0003700">
    <property type="term" value="F:DNA-binding transcription factor activity"/>
    <property type="evidence" value="ECO:0007669"/>
    <property type="project" value="InterPro"/>
</dbReference>
<comment type="caution">
    <text evidence="11">The sequence shown here is derived from an EMBL/GenBank/DDBJ whole genome shotgun (WGS) entry which is preliminary data.</text>
</comment>
<dbReference type="InterPro" id="IPR011006">
    <property type="entry name" value="CheY-like_superfamily"/>
</dbReference>
<keyword evidence="6 11" id="KW-0238">DNA-binding</keyword>
<dbReference type="InterPro" id="IPR001789">
    <property type="entry name" value="Sig_transdc_resp-reg_receiver"/>
</dbReference>
<keyword evidence="2" id="KW-0963">Cytoplasm</keyword>
<evidence type="ECO:0000256" key="5">
    <source>
        <dbReference type="ARBA" id="ARBA00023015"/>
    </source>
</evidence>
<dbReference type="InterPro" id="IPR009057">
    <property type="entry name" value="Homeodomain-like_sf"/>
</dbReference>
<keyword evidence="3 8" id="KW-0597">Phosphoprotein</keyword>
<dbReference type="Gene3D" id="1.10.10.60">
    <property type="entry name" value="Homeodomain-like"/>
    <property type="match status" value="2"/>
</dbReference>
<evidence type="ECO:0000256" key="4">
    <source>
        <dbReference type="ARBA" id="ARBA00023012"/>
    </source>
</evidence>
<feature type="domain" description="HTH araC/xylS-type" evidence="9">
    <location>
        <begin position="441"/>
        <end position="539"/>
    </location>
</feature>
<dbReference type="SMART" id="SM00342">
    <property type="entry name" value="HTH_ARAC"/>
    <property type="match status" value="1"/>
</dbReference>
<dbReference type="GO" id="GO:0005737">
    <property type="term" value="C:cytoplasm"/>
    <property type="evidence" value="ECO:0007669"/>
    <property type="project" value="UniProtKB-SubCell"/>
</dbReference>
<gene>
    <name evidence="11" type="ORF">GCM10010918_03680</name>
</gene>
<keyword evidence="4" id="KW-0902">Two-component regulatory system</keyword>